<accession>H6SIE9</accession>
<dbReference type="AlphaFoldDB" id="H6SIE9"/>
<dbReference type="EMBL" id="HE663493">
    <property type="protein sequence ID" value="CCG06624.1"/>
    <property type="molecule type" value="Genomic_DNA"/>
</dbReference>
<evidence type="ECO:0000256" key="1">
    <source>
        <dbReference type="SAM" id="MobiDB-lite"/>
    </source>
</evidence>
<reference evidence="2 3" key="1">
    <citation type="submission" date="2012-02" db="EMBL/GenBank/DDBJ databases">
        <title>Shotgun genome sequence of Phaeospirillum photometricum DSM 122.</title>
        <authorList>
            <person name="Duquesne K."/>
            <person name="Sturgis J."/>
        </authorList>
    </citation>
    <scope>NUCLEOTIDE SEQUENCE [LARGE SCALE GENOMIC DNA]</scope>
    <source>
        <strain evidence="3">DSM122</strain>
    </source>
</reference>
<sequence>WPRDDRGCVGRGSGVVRSRPRPGPGPIRGGPGPRGSRPARRGIARGDGPPGLGPARVGARVCDRDRRGTRRLTPCHVARCVGGCAGRWPQGPGGGAGCGSGARLRAIGPGSRVLSAPGPTHRLAPGLAGRGTGERCHRRRGVGRAGRVGLRLAAGRRPPP</sequence>
<name>H6SIE9_PARPM</name>
<feature type="non-terminal residue" evidence="2">
    <location>
        <position position="1"/>
    </location>
</feature>
<feature type="region of interest" description="Disordered" evidence="1">
    <location>
        <begin position="1"/>
        <end position="58"/>
    </location>
</feature>
<dbReference type="Proteomes" id="UP000033220">
    <property type="component" value="Chromosome DSM 122"/>
</dbReference>
<protein>
    <submittedName>
        <fullName evidence="2">Diguanylate cyclase/phosphodiesterase with PAS/PAC sensor(S)</fullName>
    </submittedName>
</protein>
<dbReference type="HOGENOM" id="CLU_1655946_0_0_5"/>
<keyword evidence="3" id="KW-1185">Reference proteome</keyword>
<dbReference type="STRING" id="1150469.RSPPHO_03285"/>
<feature type="region of interest" description="Disordered" evidence="1">
    <location>
        <begin position="109"/>
        <end position="160"/>
    </location>
</feature>
<evidence type="ECO:0000313" key="2">
    <source>
        <dbReference type="EMBL" id="CCG06624.1"/>
    </source>
</evidence>
<gene>
    <name evidence="2" type="ORF">RSPPHO_03285</name>
</gene>
<evidence type="ECO:0000313" key="3">
    <source>
        <dbReference type="Proteomes" id="UP000033220"/>
    </source>
</evidence>
<dbReference type="KEGG" id="rpm:RSPPHO_03285"/>
<feature type="compositionally biased region" description="Low complexity" evidence="1">
    <location>
        <begin position="145"/>
        <end position="160"/>
    </location>
</feature>
<organism evidence="2 3">
    <name type="scientific">Pararhodospirillum photometricum DSM 122</name>
    <dbReference type="NCBI Taxonomy" id="1150469"/>
    <lineage>
        <taxon>Bacteria</taxon>
        <taxon>Pseudomonadati</taxon>
        <taxon>Pseudomonadota</taxon>
        <taxon>Alphaproteobacteria</taxon>
        <taxon>Rhodospirillales</taxon>
        <taxon>Rhodospirillaceae</taxon>
        <taxon>Pararhodospirillum</taxon>
    </lineage>
</organism>
<proteinExistence type="predicted"/>